<dbReference type="EMBL" id="JANFZH010000054">
    <property type="protein sequence ID" value="MCQ4841522.1"/>
    <property type="molecule type" value="Genomic_DNA"/>
</dbReference>
<keyword evidence="1" id="KW-0472">Membrane</keyword>
<feature type="transmembrane region" description="Helical" evidence="1">
    <location>
        <begin position="79"/>
        <end position="100"/>
    </location>
</feature>
<evidence type="ECO:0000313" key="3">
    <source>
        <dbReference type="Proteomes" id="UP001524473"/>
    </source>
</evidence>
<dbReference type="Proteomes" id="UP001524473">
    <property type="component" value="Unassembled WGS sequence"/>
</dbReference>
<dbReference type="RefSeq" id="WP_256192352.1">
    <property type="nucleotide sequence ID" value="NZ_JANFZG010000054.1"/>
</dbReference>
<dbReference type="InterPro" id="IPR018580">
    <property type="entry name" value="Uncharacterised_YfhO"/>
</dbReference>
<feature type="transmembrane region" description="Helical" evidence="1">
    <location>
        <begin position="12"/>
        <end position="36"/>
    </location>
</feature>
<comment type="caution">
    <text evidence="2">The sequence shown here is derived from an EMBL/GenBank/DDBJ whole genome shotgun (WGS) entry which is preliminary data.</text>
</comment>
<evidence type="ECO:0000313" key="2">
    <source>
        <dbReference type="EMBL" id="MCQ4841522.1"/>
    </source>
</evidence>
<organism evidence="2 3">
    <name type="scientific">Neglectibacter timonensis</name>
    <dbReference type="NCBI Taxonomy" id="1776382"/>
    <lineage>
        <taxon>Bacteria</taxon>
        <taxon>Bacillati</taxon>
        <taxon>Bacillota</taxon>
        <taxon>Clostridia</taxon>
        <taxon>Eubacteriales</taxon>
        <taxon>Oscillospiraceae</taxon>
        <taxon>Neglectibacter</taxon>
    </lineage>
</organism>
<dbReference type="Pfam" id="PF09586">
    <property type="entry name" value="YfhO"/>
    <property type="match status" value="1"/>
</dbReference>
<reference evidence="2 3" key="1">
    <citation type="submission" date="2022-06" db="EMBL/GenBank/DDBJ databases">
        <title>Isolation of gut microbiota from human fecal samples.</title>
        <authorList>
            <person name="Pamer E.G."/>
            <person name="Barat B."/>
            <person name="Waligurski E."/>
            <person name="Medina S."/>
            <person name="Paddock L."/>
            <person name="Mostad J."/>
        </authorList>
    </citation>
    <scope>NUCLEOTIDE SEQUENCE [LARGE SCALE GENOMIC DNA]</scope>
    <source>
        <strain evidence="2 3">DFI.9.73</strain>
    </source>
</reference>
<name>A0ABT1S3K3_9FIRM</name>
<sequence length="101" mass="11670">MEKKWKLKVNQLFWHILPALLTALILGLVFFCFGLYPFGEKSAAWGDMKQQVIPLMLEWKDILSGRAGFFYNLNNAGGMSFFGVFFFFLSSPFTFLRSIVK</sequence>
<keyword evidence="3" id="KW-1185">Reference proteome</keyword>
<proteinExistence type="predicted"/>
<accession>A0ABT1S3K3</accession>
<evidence type="ECO:0000256" key="1">
    <source>
        <dbReference type="SAM" id="Phobius"/>
    </source>
</evidence>
<protein>
    <submittedName>
        <fullName evidence="2">YfhO family protein</fullName>
    </submittedName>
</protein>
<gene>
    <name evidence="2" type="ORF">NE695_16555</name>
</gene>
<keyword evidence="1" id="KW-0812">Transmembrane</keyword>
<keyword evidence="1" id="KW-1133">Transmembrane helix</keyword>